<evidence type="ECO:0000313" key="3">
    <source>
        <dbReference type="Proteomes" id="UP000034301"/>
    </source>
</evidence>
<dbReference type="EMBL" id="LBYC01000001">
    <property type="protein sequence ID" value="KKR43909.1"/>
    <property type="molecule type" value="Genomic_DNA"/>
</dbReference>
<reference evidence="2 3" key="1">
    <citation type="journal article" date="2015" name="Nature">
        <title>rRNA introns, odd ribosomes, and small enigmatic genomes across a large radiation of phyla.</title>
        <authorList>
            <person name="Brown C.T."/>
            <person name="Hug L.A."/>
            <person name="Thomas B.C."/>
            <person name="Sharon I."/>
            <person name="Castelle C.J."/>
            <person name="Singh A."/>
            <person name="Wilkins M.J."/>
            <person name="Williams K.H."/>
            <person name="Banfield J.F."/>
        </authorList>
    </citation>
    <scope>NUCLEOTIDE SEQUENCE [LARGE SCALE GENOMIC DNA]</scope>
</reference>
<comment type="caution">
    <text evidence="2">The sequence shown here is derived from an EMBL/GenBank/DDBJ whole genome shotgun (WGS) entry which is preliminary data.</text>
</comment>
<proteinExistence type="predicted"/>
<dbReference type="Gene3D" id="6.10.250.3150">
    <property type="match status" value="1"/>
</dbReference>
<dbReference type="AlphaFoldDB" id="A0A0G0QTW5"/>
<feature type="coiled-coil region" evidence="1">
    <location>
        <begin position="187"/>
        <end position="224"/>
    </location>
</feature>
<protein>
    <submittedName>
        <fullName evidence="2">Peptidase M23</fullName>
    </submittedName>
</protein>
<name>A0A0G0QTW5_9BACT</name>
<gene>
    <name evidence="2" type="ORF">UT78_C0001G0095</name>
</gene>
<dbReference type="SUPFAM" id="SSF53955">
    <property type="entry name" value="Lysozyme-like"/>
    <property type="match status" value="1"/>
</dbReference>
<feature type="coiled-coil region" evidence="1">
    <location>
        <begin position="43"/>
        <end position="70"/>
    </location>
</feature>
<accession>A0A0G0QTW5</accession>
<evidence type="ECO:0000313" key="2">
    <source>
        <dbReference type="EMBL" id="KKR43909.1"/>
    </source>
</evidence>
<dbReference type="Proteomes" id="UP000034301">
    <property type="component" value="Unassembled WGS sequence"/>
</dbReference>
<sequence length="457" mass="49571">MKRNTVIAFFVLISMVFTSLRTPETRAAFNCLTLTTSSSEKDKDYCKNELAQIEAELASLLEKQKEQQKQTGTIKGDVDYLTSQINALKAKIKARALAIAQLKVNIAEKASKIKSLSSKIEREHESLSQLLRNTNEFDNENLVGLILSDDSISSFYSDLESYNSIKEAVKDSIDVINGVKVETEVAKQDLEKKQDAETDAKADLESAQQKVAVSEAEKKKLLSISQQTEAAYQMLAAEKKAQADKIRAALFPLANTSTKIDFGTALLYANEAQKLTGIEPAFLLAILTQESNLGSNVGQCYLTNQTTGAGVGKNTGTPFVNVMKPMGMPGRKGDVEDFLRITSKLGTPWNQTPVSCPIAGVAGYGGAMGPAQFIPTTWTLFENRLKTLLGYDASPWAPKDAFMASSMYLTDLGAVGASPSAQHKAACRYYGTGGATCSYSNSVMKLKTNIQANIDLL</sequence>
<organism evidence="2 3">
    <name type="scientific">Candidatus Nomurabacteria bacterium GW2011_GWF2_40_12</name>
    <dbReference type="NCBI Taxonomy" id="1618776"/>
    <lineage>
        <taxon>Bacteria</taxon>
        <taxon>Candidatus Nomuraibacteriota</taxon>
    </lineage>
</organism>
<keyword evidence="1" id="KW-0175">Coiled coil</keyword>
<dbReference type="InterPro" id="IPR023346">
    <property type="entry name" value="Lysozyme-like_dom_sf"/>
</dbReference>
<evidence type="ECO:0000256" key="1">
    <source>
        <dbReference type="SAM" id="Coils"/>
    </source>
</evidence>
<feature type="coiled-coil region" evidence="1">
    <location>
        <begin position="99"/>
        <end position="133"/>
    </location>
</feature>